<gene>
    <name evidence="2" type="ordered locus">cgR_0008</name>
</gene>
<feature type="transmembrane region" description="Helical" evidence="1">
    <location>
        <begin position="193"/>
        <end position="210"/>
    </location>
</feature>
<dbReference type="AlphaFoldDB" id="A0AB72V6H1"/>
<dbReference type="Proteomes" id="UP000006698">
    <property type="component" value="Chromosome"/>
</dbReference>
<protein>
    <recommendedName>
        <fullName evidence="3">YitT family protein</fullName>
    </recommendedName>
</protein>
<keyword evidence="1" id="KW-0812">Transmembrane</keyword>
<reference evidence="2" key="1">
    <citation type="journal article" date="2007" name="Microbiology">
        <title>Comparative analysis of the Corynebacterium glutamicum group and complete genome sequence of strain R.</title>
        <authorList>
            <person name="Yukawa H."/>
            <person name="Omumasaba C.A."/>
            <person name="Nonaka H."/>
            <person name="Kos P."/>
            <person name="Okai N."/>
            <person name="Suzuki N."/>
            <person name="Suda M."/>
            <person name="Tsuge Y."/>
            <person name="Watanabe J."/>
            <person name="Ikeda Y."/>
            <person name="Vertes A.A."/>
            <person name="Inui M."/>
        </authorList>
    </citation>
    <scope>NUCLEOTIDE SEQUENCE</scope>
    <source>
        <strain evidence="2">R</strain>
    </source>
</reference>
<dbReference type="PANTHER" id="PTHR40078:SF1">
    <property type="entry name" value="INTEGRAL MEMBRANE PROTEIN"/>
    <property type="match status" value="1"/>
</dbReference>
<feature type="transmembrane region" description="Helical" evidence="1">
    <location>
        <begin position="63"/>
        <end position="82"/>
    </location>
</feature>
<name>A0AB72V6H1_CORGB</name>
<accession>A0AB72V6H1</accession>
<feature type="transmembrane region" description="Helical" evidence="1">
    <location>
        <begin position="21"/>
        <end position="43"/>
    </location>
</feature>
<evidence type="ECO:0000256" key="1">
    <source>
        <dbReference type="SAM" id="Phobius"/>
    </source>
</evidence>
<dbReference type="KEGG" id="cgt:cgR_0008"/>
<dbReference type="InterPro" id="IPR038750">
    <property type="entry name" value="YczE/YyaS-like"/>
</dbReference>
<organism evidence="2">
    <name type="scientific">Corynebacterium glutamicum (strain R)</name>
    <dbReference type="NCBI Taxonomy" id="340322"/>
    <lineage>
        <taxon>Bacteria</taxon>
        <taxon>Bacillati</taxon>
        <taxon>Actinomycetota</taxon>
        <taxon>Actinomycetes</taxon>
        <taxon>Mycobacteriales</taxon>
        <taxon>Corynebacteriaceae</taxon>
        <taxon>Corynebacterium</taxon>
    </lineage>
</organism>
<sequence length="223" mass="24977">MSNPNKKPLDPAQRFSLPTRWAMFFVGIFIMSFAIGITVHAGLGTTTISSLPVVWTAASGLSLGWTTIYFNGFMILCQIIVLRSQFKPQMLVQILWAVLFGFLCDLSLQLTTWAQTDNYFVAWIWVIVSTILMSIGVFIQVLPNITFIAGEGIVSALVKKFPNVEFGTMKQIVDWTFVSVAAILSWITMGGLIGVREGTVFAAFFIGFFVRQWRKLYLRSIGH</sequence>
<evidence type="ECO:0000313" key="2">
    <source>
        <dbReference type="EMBL" id="BAF52969.1"/>
    </source>
</evidence>
<dbReference type="Pfam" id="PF19700">
    <property type="entry name" value="DUF6198"/>
    <property type="match status" value="1"/>
</dbReference>
<feature type="transmembrane region" description="Helical" evidence="1">
    <location>
        <begin position="94"/>
        <end position="114"/>
    </location>
</feature>
<feature type="transmembrane region" description="Helical" evidence="1">
    <location>
        <begin position="171"/>
        <end position="187"/>
    </location>
</feature>
<keyword evidence="1" id="KW-0472">Membrane</keyword>
<keyword evidence="1" id="KW-1133">Transmembrane helix</keyword>
<proteinExistence type="predicted"/>
<dbReference type="EMBL" id="AP009044">
    <property type="protein sequence ID" value="BAF52969.1"/>
    <property type="molecule type" value="Genomic_DNA"/>
</dbReference>
<evidence type="ECO:0008006" key="3">
    <source>
        <dbReference type="Google" id="ProtNLM"/>
    </source>
</evidence>
<dbReference type="PANTHER" id="PTHR40078">
    <property type="entry name" value="INTEGRAL MEMBRANE PROTEIN-RELATED"/>
    <property type="match status" value="1"/>
</dbReference>
<feature type="transmembrane region" description="Helical" evidence="1">
    <location>
        <begin position="120"/>
        <end position="150"/>
    </location>
</feature>